<evidence type="ECO:0000256" key="4">
    <source>
        <dbReference type="ARBA" id="ARBA00023136"/>
    </source>
</evidence>
<gene>
    <name evidence="6" type="ORF">A3E45_04510</name>
</gene>
<comment type="subcellular location">
    <subcellularLocation>
        <location evidence="1">Endomembrane system</location>
        <topology evidence="1">Multi-pass membrane protein</topology>
    </subcellularLocation>
</comment>
<feature type="transmembrane region" description="Helical" evidence="5">
    <location>
        <begin position="32"/>
        <end position="50"/>
    </location>
</feature>
<feature type="transmembrane region" description="Helical" evidence="5">
    <location>
        <begin position="7"/>
        <end position="26"/>
    </location>
</feature>
<evidence type="ECO:0000256" key="1">
    <source>
        <dbReference type="ARBA" id="ARBA00004127"/>
    </source>
</evidence>
<dbReference type="PANTHER" id="PTHR43847:SF1">
    <property type="entry name" value="BLL3993 PROTEIN"/>
    <property type="match status" value="1"/>
</dbReference>
<proteinExistence type="predicted"/>
<protein>
    <recommendedName>
        <fullName evidence="8">Steroid 5-alpha reductase C-terminal domain-containing protein</fullName>
    </recommendedName>
</protein>
<accession>A0A1F5K5X3</accession>
<comment type="caution">
    <text evidence="6">The sequence shown here is derived from an EMBL/GenBank/DDBJ whole genome shotgun (WGS) entry which is preliminary data.</text>
</comment>
<organism evidence="6 7">
    <name type="scientific">Candidatus Daviesbacteria bacterium RIFCSPHIGHO2_12_FULL_43_11</name>
    <dbReference type="NCBI Taxonomy" id="1797780"/>
    <lineage>
        <taxon>Bacteria</taxon>
        <taxon>Candidatus Daviesiibacteriota</taxon>
    </lineage>
</organism>
<dbReference type="PANTHER" id="PTHR43847">
    <property type="entry name" value="BLL3993 PROTEIN"/>
    <property type="match status" value="1"/>
</dbReference>
<evidence type="ECO:0000256" key="3">
    <source>
        <dbReference type="ARBA" id="ARBA00022989"/>
    </source>
</evidence>
<dbReference type="Gene3D" id="1.20.120.1630">
    <property type="match status" value="1"/>
</dbReference>
<dbReference type="STRING" id="1797780.A3E45_04510"/>
<dbReference type="EMBL" id="MFDH01000012">
    <property type="protein sequence ID" value="OGE36383.1"/>
    <property type="molecule type" value="Genomic_DNA"/>
</dbReference>
<dbReference type="InterPro" id="IPR052527">
    <property type="entry name" value="Metal_cation-efflux_comp"/>
</dbReference>
<dbReference type="InterPro" id="IPR007318">
    <property type="entry name" value="Phopholipid_MeTrfase"/>
</dbReference>
<sequence length="146" mass="16766">MLAKIPSLILVIIQLVSFGFIVFTGPLIPSNFILVFLLFLGISTGLWAFWEIRKSKFSPLPEVKRGSRLITSGPYQVIRHPMYSSLLIIGLALVTNYISLSRLLALTILAVVLLIKINREEKSLLRYFKNYPSYQKRTYKLIPFIY</sequence>
<keyword evidence="2 5" id="KW-0812">Transmembrane</keyword>
<dbReference type="Proteomes" id="UP000176405">
    <property type="component" value="Unassembled WGS sequence"/>
</dbReference>
<keyword evidence="3 5" id="KW-1133">Transmembrane helix</keyword>
<reference evidence="6 7" key="1">
    <citation type="journal article" date="2016" name="Nat. Commun.">
        <title>Thousands of microbial genomes shed light on interconnected biogeochemical processes in an aquifer system.</title>
        <authorList>
            <person name="Anantharaman K."/>
            <person name="Brown C.T."/>
            <person name="Hug L.A."/>
            <person name="Sharon I."/>
            <person name="Castelle C.J."/>
            <person name="Probst A.J."/>
            <person name="Thomas B.C."/>
            <person name="Singh A."/>
            <person name="Wilkins M.J."/>
            <person name="Karaoz U."/>
            <person name="Brodie E.L."/>
            <person name="Williams K.H."/>
            <person name="Hubbard S.S."/>
            <person name="Banfield J.F."/>
        </authorList>
    </citation>
    <scope>NUCLEOTIDE SEQUENCE [LARGE SCALE GENOMIC DNA]</scope>
</reference>
<keyword evidence="4 5" id="KW-0472">Membrane</keyword>
<evidence type="ECO:0000256" key="5">
    <source>
        <dbReference type="SAM" id="Phobius"/>
    </source>
</evidence>
<evidence type="ECO:0000313" key="7">
    <source>
        <dbReference type="Proteomes" id="UP000176405"/>
    </source>
</evidence>
<dbReference type="AlphaFoldDB" id="A0A1F5K5X3"/>
<name>A0A1F5K5X3_9BACT</name>
<dbReference type="Pfam" id="PF04191">
    <property type="entry name" value="PEMT"/>
    <property type="match status" value="1"/>
</dbReference>
<dbReference type="GO" id="GO:0012505">
    <property type="term" value="C:endomembrane system"/>
    <property type="evidence" value="ECO:0007669"/>
    <property type="project" value="UniProtKB-SubCell"/>
</dbReference>
<evidence type="ECO:0008006" key="8">
    <source>
        <dbReference type="Google" id="ProtNLM"/>
    </source>
</evidence>
<evidence type="ECO:0000313" key="6">
    <source>
        <dbReference type="EMBL" id="OGE36383.1"/>
    </source>
</evidence>
<evidence type="ECO:0000256" key="2">
    <source>
        <dbReference type="ARBA" id="ARBA00022692"/>
    </source>
</evidence>